<evidence type="ECO:0000313" key="4">
    <source>
        <dbReference type="Proteomes" id="UP000465302"/>
    </source>
</evidence>
<keyword evidence="2" id="KW-0472">Membrane</keyword>
<feature type="compositionally biased region" description="Basic and acidic residues" evidence="1">
    <location>
        <begin position="67"/>
        <end position="78"/>
    </location>
</feature>
<feature type="region of interest" description="Disordered" evidence="1">
    <location>
        <begin position="66"/>
        <end position="85"/>
    </location>
</feature>
<reference evidence="3 4" key="1">
    <citation type="journal article" date="2019" name="Emerg. Microbes Infect.">
        <title>Comprehensive subspecies identification of 175 nontuberculous mycobacteria species based on 7547 genomic profiles.</title>
        <authorList>
            <person name="Matsumoto Y."/>
            <person name="Kinjo T."/>
            <person name="Motooka D."/>
            <person name="Nabeya D."/>
            <person name="Jung N."/>
            <person name="Uechi K."/>
            <person name="Horii T."/>
            <person name="Iida T."/>
            <person name="Fujita J."/>
            <person name="Nakamura S."/>
        </authorList>
    </citation>
    <scope>NUCLEOTIDE SEQUENCE [LARGE SCALE GENOMIC DNA]</scope>
    <source>
        <strain evidence="3 4">JCM 6377</strain>
    </source>
</reference>
<evidence type="ECO:0008006" key="5">
    <source>
        <dbReference type="Google" id="ProtNLM"/>
    </source>
</evidence>
<feature type="transmembrane region" description="Helical" evidence="2">
    <location>
        <begin position="122"/>
        <end position="145"/>
    </location>
</feature>
<feature type="region of interest" description="Disordered" evidence="1">
    <location>
        <begin position="1"/>
        <end position="60"/>
    </location>
</feature>
<accession>A0A7I9W4V3</accession>
<name>A0A7I9W4V3_MYCAG</name>
<feature type="transmembrane region" description="Helical" evidence="2">
    <location>
        <begin position="181"/>
        <end position="205"/>
    </location>
</feature>
<keyword evidence="2" id="KW-0812">Transmembrane</keyword>
<dbReference type="EMBL" id="BLKS01000001">
    <property type="protein sequence ID" value="GFG52702.1"/>
    <property type="molecule type" value="Genomic_DNA"/>
</dbReference>
<organism evidence="3 4">
    <name type="scientific">Mycolicibacterium agri</name>
    <name type="common">Mycobacterium agri</name>
    <dbReference type="NCBI Taxonomy" id="36811"/>
    <lineage>
        <taxon>Bacteria</taxon>
        <taxon>Bacillati</taxon>
        <taxon>Actinomycetota</taxon>
        <taxon>Actinomycetes</taxon>
        <taxon>Mycobacteriales</taxon>
        <taxon>Mycobacteriaceae</taxon>
        <taxon>Mycolicibacterium</taxon>
    </lineage>
</organism>
<evidence type="ECO:0000313" key="3">
    <source>
        <dbReference type="EMBL" id="GFG52702.1"/>
    </source>
</evidence>
<gene>
    <name evidence="3" type="ORF">MAGR_41430</name>
</gene>
<protein>
    <recommendedName>
        <fullName evidence="5">Transmembrane protein</fullName>
    </recommendedName>
</protein>
<dbReference type="AlphaFoldDB" id="A0A7I9W4V3"/>
<proteinExistence type="predicted"/>
<dbReference type="RefSeq" id="WP_308494449.1">
    <property type="nucleotide sequence ID" value="NZ_BLKS01000001.1"/>
</dbReference>
<comment type="caution">
    <text evidence="3">The sequence shown here is derived from an EMBL/GenBank/DDBJ whole genome shotgun (WGS) entry which is preliminary data.</text>
</comment>
<feature type="compositionally biased region" description="Basic and acidic residues" evidence="1">
    <location>
        <begin position="25"/>
        <end position="39"/>
    </location>
</feature>
<dbReference type="Proteomes" id="UP000465302">
    <property type="component" value="Unassembled WGS sequence"/>
</dbReference>
<evidence type="ECO:0000256" key="1">
    <source>
        <dbReference type="SAM" id="MobiDB-lite"/>
    </source>
</evidence>
<evidence type="ECO:0000256" key="2">
    <source>
        <dbReference type="SAM" id="Phobius"/>
    </source>
</evidence>
<keyword evidence="2" id="KW-1133">Transmembrane helix</keyword>
<feature type="transmembrane region" description="Helical" evidence="2">
    <location>
        <begin position="151"/>
        <end position="174"/>
    </location>
</feature>
<sequence>MPEQQTYRGAHRHRAPVGWHPPRIRPGEQDARDTQDAHKTQHTRNTQEALKARDAQDAQDAIVAVDTKPKTDAERDALPGEPTAPFTPMFTGEMPVVAEQPQAIPARLAAADEGAAIKRWTFMLVVAAVWVVAAVIGLGLYYWWFHSINKTPAVFVVLVYLGVCTVAALIAAMAPGRPVKAALGIALMSAPFASTAAAAVLYGFYFCQHASRCLVGVIPY</sequence>